<organism evidence="1 2">
    <name type="scientific">Sneathiella chungangensis</name>
    <dbReference type="NCBI Taxonomy" id="1418234"/>
    <lineage>
        <taxon>Bacteria</taxon>
        <taxon>Pseudomonadati</taxon>
        <taxon>Pseudomonadota</taxon>
        <taxon>Alphaproteobacteria</taxon>
        <taxon>Sneathiellales</taxon>
        <taxon>Sneathiellaceae</taxon>
        <taxon>Sneathiella</taxon>
    </lineage>
</organism>
<dbReference type="Pfam" id="PF16157">
    <property type="entry name" value="DUF4865"/>
    <property type="match status" value="1"/>
</dbReference>
<evidence type="ECO:0000313" key="1">
    <source>
        <dbReference type="EMBL" id="MZR21507.1"/>
    </source>
</evidence>
<dbReference type="InterPro" id="IPR011008">
    <property type="entry name" value="Dimeric_a/b-barrel"/>
</dbReference>
<proteinExistence type="predicted"/>
<evidence type="ECO:0000313" key="2">
    <source>
        <dbReference type="Proteomes" id="UP000445696"/>
    </source>
</evidence>
<gene>
    <name evidence="1" type="ORF">GQF03_04120</name>
</gene>
<comment type="caution">
    <text evidence="1">The sequence shown here is derived from an EMBL/GenBank/DDBJ whole genome shotgun (WGS) entry which is preliminary data.</text>
</comment>
<dbReference type="Proteomes" id="UP000445696">
    <property type="component" value="Unassembled WGS sequence"/>
</dbReference>
<dbReference type="AlphaFoldDB" id="A0A845ME36"/>
<keyword evidence="2" id="KW-1185">Reference proteome</keyword>
<name>A0A845ME36_9PROT</name>
<dbReference type="OrthoDB" id="2065010at2"/>
<accession>A0A845ME36</accession>
<protein>
    <submittedName>
        <fullName evidence="1">DUF4865 family protein</fullName>
    </submittedName>
</protein>
<dbReference type="EMBL" id="WTVA01000001">
    <property type="protein sequence ID" value="MZR21507.1"/>
    <property type="molecule type" value="Genomic_DNA"/>
</dbReference>
<dbReference type="SUPFAM" id="SSF54909">
    <property type="entry name" value="Dimeric alpha+beta barrel"/>
    <property type="match status" value="1"/>
</dbReference>
<dbReference type="Gene3D" id="3.30.70.100">
    <property type="match status" value="1"/>
</dbReference>
<dbReference type="InterPro" id="IPR032349">
    <property type="entry name" value="DUF4865"/>
</dbReference>
<reference evidence="1 2" key="1">
    <citation type="journal article" date="2014" name="Int. J. Syst. Evol. Microbiol.">
        <title>Sneathiella chungangensis sp. nov., isolated from a marine sand, and emended description of the genus Sneathiella.</title>
        <authorList>
            <person name="Siamphan C."/>
            <person name="Kim H."/>
            <person name="Lee J.S."/>
            <person name="Kim W."/>
        </authorList>
    </citation>
    <scope>NUCLEOTIDE SEQUENCE [LARGE SCALE GENOMIC DNA]</scope>
    <source>
        <strain evidence="1 2">KCTC 32476</strain>
    </source>
</reference>
<dbReference type="RefSeq" id="WP_161337897.1">
    <property type="nucleotide sequence ID" value="NZ_JBHSDG010000002.1"/>
</dbReference>
<sequence>MLAMQYSVRLPQDFDMAQIHQHVAARSPLFDGCPGLSHKFYLYDSEEHVYAPFYIWENAQYAQDFLLNNLFNGVIEAFGRPRVRSWQVIAFDYGPSREDPTFMKSAIDKVPASRPVGELMRKEKERHASLLKTPGLYAHMVLLDPDRWEKGEFSFWHRRDQARPVEADCVYGYDILKSYHPLKGAA</sequence>